<feature type="chain" id="PRO_5010366148" evidence="1">
    <location>
        <begin position="20"/>
        <end position="305"/>
    </location>
</feature>
<keyword evidence="3" id="KW-1185">Reference proteome</keyword>
<dbReference type="EMBL" id="MKJU01000003">
    <property type="protein sequence ID" value="OHU93226.1"/>
    <property type="molecule type" value="Genomic_DNA"/>
</dbReference>
<evidence type="ECO:0000313" key="3">
    <source>
        <dbReference type="Proteomes" id="UP000179786"/>
    </source>
</evidence>
<dbReference type="STRING" id="1859457.BET10_01920"/>
<feature type="signal peptide" evidence="1">
    <location>
        <begin position="1"/>
        <end position="19"/>
    </location>
</feature>
<organism evidence="2 3">
    <name type="scientific">Pseudoalteromonas amylolytica</name>
    <dbReference type="NCBI Taxonomy" id="1859457"/>
    <lineage>
        <taxon>Bacteria</taxon>
        <taxon>Pseudomonadati</taxon>
        <taxon>Pseudomonadota</taxon>
        <taxon>Gammaproteobacteria</taxon>
        <taxon>Alteromonadales</taxon>
        <taxon>Pseudoalteromonadaceae</taxon>
        <taxon>Pseudoalteromonas</taxon>
    </lineage>
</organism>
<evidence type="ECO:0000256" key="1">
    <source>
        <dbReference type="SAM" id="SignalP"/>
    </source>
</evidence>
<comment type="caution">
    <text evidence="2">The sequence shown here is derived from an EMBL/GenBank/DDBJ whole genome shotgun (WGS) entry which is preliminary data.</text>
</comment>
<name>A0A1S1MZP5_9GAMM</name>
<proteinExistence type="predicted"/>
<reference evidence="2 3" key="1">
    <citation type="submission" date="2016-09" db="EMBL/GenBank/DDBJ databases">
        <title>Pseudoalteromonas amylolytica sp. nov., isolated from the surface seawater.</title>
        <authorList>
            <person name="Wu Y.-H."/>
            <person name="Cheng H."/>
            <person name="Jin X.-B."/>
            <person name="Wang C.-S."/>
            <person name="Xu X.-W."/>
        </authorList>
    </citation>
    <scope>NUCLEOTIDE SEQUENCE [LARGE SCALE GENOMIC DNA]</scope>
    <source>
        <strain evidence="2 3">JW1</strain>
    </source>
</reference>
<accession>A0A1S1MZP5</accession>
<gene>
    <name evidence="2" type="ORF">BET10_01920</name>
</gene>
<protein>
    <submittedName>
        <fullName evidence="2">Uncharacterized protein</fullName>
    </submittedName>
</protein>
<sequence length="305" mass="33315">MKALLIATLSLTSAASAYAFPVKVFEAEEQCQSRMTSQGERFVPPCQFSGMNVYAQKNNTYASGSLINNGLFKTMLNYTFACESIRPLSVRFTLSNADGSSVSNRIAGSRTYEPSSVELTHGNNASVLNFSELSGATGFQAIKPGCLLEVQQLVTYPEPRYFNQVATHLVSFNVHLEGMFAQAVPSTGHTNLLTAINNTIASLEFMQFDVEDEILAAELQDVLSDLSSTKTYLESNCGTGSYSSLCTAQLANLRSSLSSALYVNESNISQLYNFLNSQTAWLASKYVGRDRTILQNAVSKLRTRL</sequence>
<dbReference type="OrthoDB" id="6284395at2"/>
<dbReference type="Proteomes" id="UP000179786">
    <property type="component" value="Unassembled WGS sequence"/>
</dbReference>
<evidence type="ECO:0000313" key="2">
    <source>
        <dbReference type="EMBL" id="OHU93226.1"/>
    </source>
</evidence>
<dbReference type="AlphaFoldDB" id="A0A1S1MZP5"/>
<dbReference type="RefSeq" id="WP_070982794.1">
    <property type="nucleotide sequence ID" value="NZ_MKJU01000003.1"/>
</dbReference>
<keyword evidence="1" id="KW-0732">Signal</keyword>